<dbReference type="Proteomes" id="UP001165060">
    <property type="component" value="Unassembled WGS sequence"/>
</dbReference>
<reference evidence="2 3" key="1">
    <citation type="journal article" date="2023" name="Commun. Biol.">
        <title>Genome analysis of Parmales, the sister group of diatoms, reveals the evolutionary specialization of diatoms from phago-mixotrophs to photoautotrophs.</title>
        <authorList>
            <person name="Ban H."/>
            <person name="Sato S."/>
            <person name="Yoshikawa S."/>
            <person name="Yamada K."/>
            <person name="Nakamura Y."/>
            <person name="Ichinomiya M."/>
            <person name="Sato N."/>
            <person name="Blanc-Mathieu R."/>
            <person name="Endo H."/>
            <person name="Kuwata A."/>
            <person name="Ogata H."/>
        </authorList>
    </citation>
    <scope>NUCLEOTIDE SEQUENCE [LARGE SCALE GENOMIC DNA]</scope>
</reference>
<evidence type="ECO:0000313" key="2">
    <source>
        <dbReference type="EMBL" id="GMI50604.1"/>
    </source>
</evidence>
<accession>A0ABQ6N8N5</accession>
<evidence type="ECO:0000256" key="1">
    <source>
        <dbReference type="SAM" id="SignalP"/>
    </source>
</evidence>
<gene>
    <name evidence="2" type="ORF">TeGR_g2395</name>
</gene>
<name>A0ABQ6N8N5_9STRA</name>
<protein>
    <submittedName>
        <fullName evidence="2">Uncharacterized protein</fullName>
    </submittedName>
</protein>
<organism evidence="2 3">
    <name type="scientific">Tetraparma gracilis</name>
    <dbReference type="NCBI Taxonomy" id="2962635"/>
    <lineage>
        <taxon>Eukaryota</taxon>
        <taxon>Sar</taxon>
        <taxon>Stramenopiles</taxon>
        <taxon>Ochrophyta</taxon>
        <taxon>Bolidophyceae</taxon>
        <taxon>Parmales</taxon>
        <taxon>Triparmaceae</taxon>
        <taxon>Tetraparma</taxon>
    </lineage>
</organism>
<dbReference type="InterPro" id="IPR008928">
    <property type="entry name" value="6-hairpin_glycosidase_sf"/>
</dbReference>
<feature type="signal peptide" evidence="1">
    <location>
        <begin position="1"/>
        <end position="21"/>
    </location>
</feature>
<comment type="caution">
    <text evidence="2">The sequence shown here is derived from an EMBL/GenBank/DDBJ whole genome shotgun (WGS) entry which is preliminary data.</text>
</comment>
<evidence type="ECO:0000313" key="3">
    <source>
        <dbReference type="Proteomes" id="UP001165060"/>
    </source>
</evidence>
<dbReference type="EMBL" id="BRYB01006509">
    <property type="protein sequence ID" value="GMI50604.1"/>
    <property type="molecule type" value="Genomic_DNA"/>
</dbReference>
<keyword evidence="3" id="KW-1185">Reference proteome</keyword>
<keyword evidence="1" id="KW-0732">Signal</keyword>
<sequence>MTPHLLALALALTLLPPCTNSSPPPLPPISWAFSNSRAMPVSQNSQGSANLRPDLISLGPIPLGGFSGNLFNSTMTVNDQTASLSSCSWESCSSTRAGLTPDGTHITSTVRMPLDDRVIMQTWDVAPSADKPSSTVSLYIDGPFFRTCDDPSSSSSSCGWGLTLPTDKENFELSTVQINGTTAAITSDTLSAAVSATSVLTDCGSVTIEARPAGFDVAADCAASPFKMTMITAVASTLGEATELLGEHLLDPSASFSAACSDSTDRWTDAFTPSNSFYSGNLPTLESDSPSLDALFTWAATAQQSLMRTSMESFPRQYVISEGASNSYSGESGMGGAGQFIWDLSFSATTLALLDPEVARAITVHLVANAEFGQRPIAVPQAWDAFPAYPNLVGGGQYCFDYIAAFIWIQSYVTITGDTQLLLDEITNNHDQQGHTPLEFLRRIAGNFLDYPASTASPWLVDYGSDKRSFLEAAPTYTNVIAGLQASNAGMMLSLSALLSSLDPESNAEEAAVLAENATHIVEALVAHQFREETGGWACLNATEGEEPVEVLALADHVYVGIALGVVGGGMDLLPESVREGMRTVFFSDYLSGNGWVRAVSLNDASMADVECEPAECSTLAKVSMRPDWTATGAYGGLLGAAVDALGDLEGGLSDALRALESAAVVAHPEKGTMPAQGIAVMSTPMFRSALGEGEESDPEHAFAPNFPEFFDDAEVAGGFPSQWPSTSRSIQNAEGSIVDAFVRTVFGWRPGWAEVLEGAGGGGGGDWGELVERSIWMKDEGRGGFSGVLRNVRTPFGGGKLVDLEVGDGGVKWSWSEERMKV</sequence>
<proteinExistence type="predicted"/>
<dbReference type="SUPFAM" id="SSF48208">
    <property type="entry name" value="Six-hairpin glycosidases"/>
    <property type="match status" value="1"/>
</dbReference>
<feature type="chain" id="PRO_5047165519" evidence="1">
    <location>
        <begin position="22"/>
        <end position="823"/>
    </location>
</feature>